<dbReference type="EMBL" id="GL377715">
    <property type="protein sequence ID" value="EFJ05753.1"/>
    <property type="molecule type" value="Genomic_DNA"/>
</dbReference>
<accession>D8TCB4</accession>
<evidence type="ECO:0000313" key="1">
    <source>
        <dbReference type="EMBL" id="EFJ05753.1"/>
    </source>
</evidence>
<evidence type="ECO:0008006" key="3">
    <source>
        <dbReference type="Google" id="ProtNLM"/>
    </source>
</evidence>
<proteinExistence type="predicted"/>
<gene>
    <name evidence="1" type="ORF">SELMODRAFT_136708</name>
</gene>
<evidence type="ECO:0000313" key="2">
    <source>
        <dbReference type="Proteomes" id="UP000001514"/>
    </source>
</evidence>
<dbReference type="Gramene" id="EFJ05753">
    <property type="protein sequence ID" value="EFJ05753"/>
    <property type="gene ID" value="SELMODRAFT_136708"/>
</dbReference>
<reference evidence="1 2" key="1">
    <citation type="journal article" date="2011" name="Science">
        <title>The Selaginella genome identifies genetic changes associated with the evolution of vascular plants.</title>
        <authorList>
            <person name="Banks J.A."/>
            <person name="Nishiyama T."/>
            <person name="Hasebe M."/>
            <person name="Bowman J.L."/>
            <person name="Gribskov M."/>
            <person name="dePamphilis C."/>
            <person name="Albert V.A."/>
            <person name="Aono N."/>
            <person name="Aoyama T."/>
            <person name="Ambrose B.A."/>
            <person name="Ashton N.W."/>
            <person name="Axtell M.J."/>
            <person name="Barker E."/>
            <person name="Barker M.S."/>
            <person name="Bennetzen J.L."/>
            <person name="Bonawitz N.D."/>
            <person name="Chapple C."/>
            <person name="Cheng C."/>
            <person name="Correa L.G."/>
            <person name="Dacre M."/>
            <person name="DeBarry J."/>
            <person name="Dreyer I."/>
            <person name="Elias M."/>
            <person name="Engstrom E.M."/>
            <person name="Estelle M."/>
            <person name="Feng L."/>
            <person name="Finet C."/>
            <person name="Floyd S.K."/>
            <person name="Frommer W.B."/>
            <person name="Fujita T."/>
            <person name="Gramzow L."/>
            <person name="Gutensohn M."/>
            <person name="Harholt J."/>
            <person name="Hattori M."/>
            <person name="Heyl A."/>
            <person name="Hirai T."/>
            <person name="Hiwatashi Y."/>
            <person name="Ishikawa M."/>
            <person name="Iwata M."/>
            <person name="Karol K.G."/>
            <person name="Koehler B."/>
            <person name="Kolukisaoglu U."/>
            <person name="Kubo M."/>
            <person name="Kurata T."/>
            <person name="Lalonde S."/>
            <person name="Li K."/>
            <person name="Li Y."/>
            <person name="Litt A."/>
            <person name="Lyons E."/>
            <person name="Manning G."/>
            <person name="Maruyama T."/>
            <person name="Michael T.P."/>
            <person name="Mikami K."/>
            <person name="Miyazaki S."/>
            <person name="Morinaga S."/>
            <person name="Murata T."/>
            <person name="Mueller-Roeber B."/>
            <person name="Nelson D.R."/>
            <person name="Obara M."/>
            <person name="Oguri Y."/>
            <person name="Olmstead R.G."/>
            <person name="Onodera N."/>
            <person name="Petersen B.L."/>
            <person name="Pils B."/>
            <person name="Prigge M."/>
            <person name="Rensing S.A."/>
            <person name="Riano-Pachon D.M."/>
            <person name="Roberts A.W."/>
            <person name="Sato Y."/>
            <person name="Scheller H.V."/>
            <person name="Schulz B."/>
            <person name="Schulz C."/>
            <person name="Shakirov E.V."/>
            <person name="Shibagaki N."/>
            <person name="Shinohara N."/>
            <person name="Shippen D.E."/>
            <person name="Soerensen I."/>
            <person name="Sotooka R."/>
            <person name="Sugimoto N."/>
            <person name="Sugita M."/>
            <person name="Sumikawa N."/>
            <person name="Tanurdzic M."/>
            <person name="Theissen G."/>
            <person name="Ulvskov P."/>
            <person name="Wakazuki S."/>
            <person name="Weng J.K."/>
            <person name="Willats W.W."/>
            <person name="Wipf D."/>
            <person name="Wolf P.G."/>
            <person name="Yang L."/>
            <person name="Zimmer A.D."/>
            <person name="Zhu Q."/>
            <person name="Mitros T."/>
            <person name="Hellsten U."/>
            <person name="Loque D."/>
            <person name="Otillar R."/>
            <person name="Salamov A."/>
            <person name="Schmutz J."/>
            <person name="Shapiro H."/>
            <person name="Lindquist E."/>
            <person name="Lucas S."/>
            <person name="Rokhsar D."/>
            <person name="Grigoriev I.V."/>
        </authorList>
    </citation>
    <scope>NUCLEOTIDE SEQUENCE [LARGE SCALE GENOMIC DNA]</scope>
</reference>
<sequence>EHIQYVDLMLQVLGANKLRSKVKKCLFFTSEVTSKRIMLNLKKTKAISNIQRPFNLTTLKSFIQIVKYYKRWIPYFAIVAKPLVTLLKKGQLYI</sequence>
<dbReference type="InParanoid" id="D8TCB4"/>
<dbReference type="KEGG" id="smo:SELMODRAFT_136708"/>
<organism evidence="2">
    <name type="scientific">Selaginella moellendorffii</name>
    <name type="common">Spikemoss</name>
    <dbReference type="NCBI Taxonomy" id="88036"/>
    <lineage>
        <taxon>Eukaryota</taxon>
        <taxon>Viridiplantae</taxon>
        <taxon>Streptophyta</taxon>
        <taxon>Embryophyta</taxon>
        <taxon>Tracheophyta</taxon>
        <taxon>Lycopodiopsida</taxon>
        <taxon>Selaginellales</taxon>
        <taxon>Selaginellaceae</taxon>
        <taxon>Selaginella</taxon>
    </lineage>
</organism>
<keyword evidence="2" id="KW-1185">Reference proteome</keyword>
<protein>
    <recommendedName>
        <fullName evidence="3">Reverse transcriptase domain-containing protein</fullName>
    </recommendedName>
</protein>
<dbReference type="InterPro" id="IPR050951">
    <property type="entry name" value="Retrovirus_Pol_polyprotein"/>
</dbReference>
<dbReference type="Proteomes" id="UP000001514">
    <property type="component" value="Unassembled WGS sequence"/>
</dbReference>
<dbReference type="HOGENOM" id="CLU_2392499_0_0_1"/>
<dbReference type="SUPFAM" id="SSF56672">
    <property type="entry name" value="DNA/RNA polymerases"/>
    <property type="match status" value="1"/>
</dbReference>
<dbReference type="InterPro" id="IPR043128">
    <property type="entry name" value="Rev_trsase/Diguanyl_cyclase"/>
</dbReference>
<dbReference type="Gene3D" id="3.30.70.270">
    <property type="match status" value="1"/>
</dbReference>
<feature type="non-terminal residue" evidence="1">
    <location>
        <position position="1"/>
    </location>
</feature>
<dbReference type="PANTHER" id="PTHR37984:SF5">
    <property type="entry name" value="PROTEIN NYNRIN-LIKE"/>
    <property type="match status" value="1"/>
</dbReference>
<name>D8TCB4_SELML</name>
<dbReference type="AlphaFoldDB" id="D8TCB4"/>
<dbReference type="InterPro" id="IPR043502">
    <property type="entry name" value="DNA/RNA_pol_sf"/>
</dbReference>
<dbReference type="PANTHER" id="PTHR37984">
    <property type="entry name" value="PROTEIN CBG26694"/>
    <property type="match status" value="1"/>
</dbReference>
<dbReference type="OMA" id="YFAIVAK"/>